<feature type="domain" description="Large ribosomal subunit protein eL19" evidence="6">
    <location>
        <begin position="2"/>
        <end position="145"/>
    </location>
</feature>
<dbReference type="GO" id="GO:0070180">
    <property type="term" value="F:large ribosomal subunit rRNA binding"/>
    <property type="evidence" value="ECO:0007669"/>
    <property type="project" value="UniProtKB-UniRule"/>
</dbReference>
<evidence type="ECO:0000256" key="1">
    <source>
        <dbReference type="ARBA" id="ARBA00011082"/>
    </source>
</evidence>
<dbReference type="Pfam" id="PF25476">
    <property type="entry name" value="Ribosomal_L19e_C"/>
    <property type="match status" value="1"/>
</dbReference>
<sequence length="145" mass="17270">MELQKIKRLAATVLKTGERNVWMNPDETKRISEALTKEDVRQLITEKLIKKTKTQGHSRGKARILKAKKKKGRKRGYGKRRGTKKTRMDKKAQWISMVRGQRRYLRELREKKSISKEMYTRIYTLIKGGYFKGKRQIELFVKENK</sequence>
<keyword evidence="4" id="KW-0699">rRNA-binding</keyword>
<dbReference type="NCBIfam" id="NF006343">
    <property type="entry name" value="PRK08570.1"/>
    <property type="match status" value="1"/>
</dbReference>
<dbReference type="Gene3D" id="1.10.1200.240">
    <property type="match status" value="1"/>
</dbReference>
<comment type="subunit">
    <text evidence="4">Part of the 50S ribosomal subunit.</text>
</comment>
<reference evidence="7" key="2">
    <citation type="submission" date="2021-05" db="EMBL/GenBank/DDBJ databases">
        <title>Protein family content uncovers lineage relationships and bacterial pathway maintenance mechanisms in DPANN archaea.</title>
        <authorList>
            <person name="Castelle C.J."/>
            <person name="Meheust R."/>
            <person name="Jaffe A.L."/>
            <person name="Seitz K."/>
            <person name="Gong X."/>
            <person name="Baker B.J."/>
            <person name="Banfield J.F."/>
        </authorList>
    </citation>
    <scope>NUCLEOTIDE SEQUENCE</scope>
    <source>
        <strain evidence="7">RIFCSPLOWO2_01_FULL_AR10_48_17</strain>
    </source>
</reference>
<evidence type="ECO:0000259" key="6">
    <source>
        <dbReference type="SMART" id="SM01416"/>
    </source>
</evidence>
<dbReference type="PANTHER" id="PTHR10722">
    <property type="entry name" value="60S RIBOSOMAL PROTEIN L19"/>
    <property type="match status" value="1"/>
</dbReference>
<dbReference type="InterPro" id="IPR000196">
    <property type="entry name" value="Ribosomal_eL19_dom"/>
</dbReference>
<feature type="region of interest" description="Disordered" evidence="5">
    <location>
        <begin position="50"/>
        <end position="92"/>
    </location>
</feature>
<dbReference type="FunFam" id="1.10.1650.10:FF:000001">
    <property type="entry name" value="Ribosomal protein L19"/>
    <property type="match status" value="1"/>
</dbReference>
<comment type="function">
    <text evidence="4">Binds to the 23S rRNA.</text>
</comment>
<evidence type="ECO:0000256" key="3">
    <source>
        <dbReference type="ARBA" id="ARBA00023274"/>
    </source>
</evidence>
<dbReference type="InterPro" id="IPR057260">
    <property type="entry name" value="Ribosomal_L19e_C"/>
</dbReference>
<reference evidence="7" key="1">
    <citation type="submission" date="2021-03" db="EMBL/GenBank/DDBJ databases">
        <authorList>
            <person name="Jaffe A."/>
        </authorList>
    </citation>
    <scope>NUCLEOTIDE SEQUENCE</scope>
    <source>
        <strain evidence="7">RIFCSPLOWO2_01_FULL_AR10_48_17</strain>
    </source>
</reference>
<dbReference type="HAMAP" id="MF_01475">
    <property type="entry name" value="Ribosomal_eL19"/>
    <property type="match status" value="1"/>
</dbReference>
<accession>A0A8T4LFP6</accession>
<evidence type="ECO:0000313" key="8">
    <source>
        <dbReference type="Proteomes" id="UP000675968"/>
    </source>
</evidence>
<evidence type="ECO:0000313" key="7">
    <source>
        <dbReference type="EMBL" id="MBS3062095.1"/>
    </source>
</evidence>
<organism evidence="7 8">
    <name type="scientific">Candidatus Iainarchaeum sp</name>
    <dbReference type="NCBI Taxonomy" id="3101447"/>
    <lineage>
        <taxon>Archaea</taxon>
        <taxon>Candidatus Iainarchaeota</taxon>
        <taxon>Candidatus Iainarchaeia</taxon>
        <taxon>Candidatus Iainarchaeales</taxon>
        <taxon>Candidatus Iainarchaeaceae</taxon>
        <taxon>Candidatus Iainarchaeum</taxon>
    </lineage>
</organism>
<dbReference type="SUPFAM" id="SSF48140">
    <property type="entry name" value="Ribosomal protein L19 (L19e)"/>
    <property type="match status" value="1"/>
</dbReference>
<keyword evidence="4" id="KW-0694">RNA-binding</keyword>
<dbReference type="Pfam" id="PF01280">
    <property type="entry name" value="Ribosomal_L19e"/>
    <property type="match status" value="1"/>
</dbReference>
<dbReference type="InterPro" id="IPR039547">
    <property type="entry name" value="Ribosomal_eL19"/>
</dbReference>
<dbReference type="GO" id="GO:0006412">
    <property type="term" value="P:translation"/>
    <property type="evidence" value="ECO:0007669"/>
    <property type="project" value="UniProtKB-UniRule"/>
</dbReference>
<evidence type="ECO:0000256" key="4">
    <source>
        <dbReference type="HAMAP-Rule" id="MF_01475"/>
    </source>
</evidence>
<feature type="compositionally biased region" description="Basic residues" evidence="5">
    <location>
        <begin position="50"/>
        <end position="88"/>
    </location>
</feature>
<dbReference type="InterPro" id="IPR035970">
    <property type="entry name" value="60S_ribosomal_eL19_sf"/>
</dbReference>
<dbReference type="Proteomes" id="UP000675968">
    <property type="component" value="Unassembled WGS sequence"/>
</dbReference>
<comment type="similarity">
    <text evidence="1 4">Belongs to the eukaryotic ribosomal protein eL19 family.</text>
</comment>
<dbReference type="Gene3D" id="1.10.1650.10">
    <property type="match status" value="1"/>
</dbReference>
<dbReference type="GO" id="GO:0003735">
    <property type="term" value="F:structural constituent of ribosome"/>
    <property type="evidence" value="ECO:0007669"/>
    <property type="project" value="InterPro"/>
</dbReference>
<keyword evidence="3 4" id="KW-0687">Ribonucleoprotein</keyword>
<keyword evidence="2 4" id="KW-0689">Ribosomal protein</keyword>
<dbReference type="InterPro" id="IPR057259">
    <property type="entry name" value="Ribosomal_L19e"/>
</dbReference>
<dbReference type="SMART" id="SM01416">
    <property type="entry name" value="Ribosomal_L19e"/>
    <property type="match status" value="1"/>
</dbReference>
<evidence type="ECO:0000256" key="2">
    <source>
        <dbReference type="ARBA" id="ARBA00022980"/>
    </source>
</evidence>
<name>A0A8T4LFP6_9ARCH</name>
<gene>
    <name evidence="4" type="primary">rpl19e</name>
    <name evidence="7" type="ORF">J4215_05930</name>
</gene>
<dbReference type="EMBL" id="JAGVWC010000012">
    <property type="protein sequence ID" value="MBS3062095.1"/>
    <property type="molecule type" value="Genomic_DNA"/>
</dbReference>
<dbReference type="AlphaFoldDB" id="A0A8T4LFP6"/>
<dbReference type="GO" id="GO:0022625">
    <property type="term" value="C:cytosolic large ribosomal subunit"/>
    <property type="evidence" value="ECO:0007669"/>
    <property type="project" value="InterPro"/>
</dbReference>
<proteinExistence type="inferred from homology"/>
<protein>
    <recommendedName>
        <fullName evidence="4">Large ribosomal subunit protein eL19</fullName>
    </recommendedName>
</protein>
<comment type="caution">
    <text evidence="7">The sequence shown here is derived from an EMBL/GenBank/DDBJ whole genome shotgun (WGS) entry which is preliminary data.</text>
</comment>
<dbReference type="InterPro" id="IPR015972">
    <property type="entry name" value="Ribosomal_eL19_dom1"/>
</dbReference>
<evidence type="ECO:0000256" key="5">
    <source>
        <dbReference type="SAM" id="MobiDB-lite"/>
    </source>
</evidence>